<sequence length="177" mass="18691">MDSPVVGPSLGTRVDRLWGTVAAELGELHIVGWDLPGHGLSPATSADFGLGDLASAVLAAVDSAVGADAAATPYLYAGDSVGGAVGLQLLLDHPARFRAAAAFCSGARFGTPQAWATGPHSYGRRAWRRWWHPRPAAGSAAASRPNRPTSRARRWTTWPRSTRRATPSSARHWDTST</sequence>
<evidence type="ECO:0000313" key="3">
    <source>
        <dbReference type="EMBL" id="PVG80732.1"/>
    </source>
</evidence>
<dbReference type="AlphaFoldDB" id="A0A2T8F4U1"/>
<evidence type="ECO:0000259" key="2">
    <source>
        <dbReference type="Pfam" id="PF12146"/>
    </source>
</evidence>
<dbReference type="InterPro" id="IPR022742">
    <property type="entry name" value="Hydrolase_4"/>
</dbReference>
<dbReference type="Pfam" id="PF12146">
    <property type="entry name" value="Hydrolase_4"/>
    <property type="match status" value="1"/>
</dbReference>
<keyword evidence="4" id="KW-1185">Reference proteome</keyword>
<dbReference type="EMBL" id="QDGZ01000014">
    <property type="protein sequence ID" value="PVG80732.1"/>
    <property type="molecule type" value="Genomic_DNA"/>
</dbReference>
<dbReference type="SUPFAM" id="SSF53474">
    <property type="entry name" value="alpha/beta-Hydrolases"/>
    <property type="match status" value="1"/>
</dbReference>
<reference evidence="3 4" key="1">
    <citation type="submission" date="2018-04" db="EMBL/GenBank/DDBJ databases">
        <title>Genome of Nocardioides gansuensis WSJ-1.</title>
        <authorList>
            <person name="Wu S."/>
            <person name="Wang G."/>
        </authorList>
    </citation>
    <scope>NUCLEOTIDE SEQUENCE [LARGE SCALE GENOMIC DNA]</scope>
    <source>
        <strain evidence="3 4">WSJ-1</strain>
    </source>
</reference>
<feature type="region of interest" description="Disordered" evidence="1">
    <location>
        <begin position="137"/>
        <end position="177"/>
    </location>
</feature>
<dbReference type="OrthoDB" id="9802489at2"/>
<evidence type="ECO:0000313" key="4">
    <source>
        <dbReference type="Proteomes" id="UP000246018"/>
    </source>
</evidence>
<dbReference type="Gene3D" id="3.40.50.1820">
    <property type="entry name" value="alpha/beta hydrolase"/>
    <property type="match status" value="1"/>
</dbReference>
<gene>
    <name evidence="3" type="ORF">DDE18_21540</name>
</gene>
<evidence type="ECO:0000256" key="1">
    <source>
        <dbReference type="SAM" id="MobiDB-lite"/>
    </source>
</evidence>
<feature type="compositionally biased region" description="Low complexity" evidence="1">
    <location>
        <begin position="137"/>
        <end position="170"/>
    </location>
</feature>
<organism evidence="3 4">
    <name type="scientific">Nocardioides gansuensis</name>
    <dbReference type="NCBI Taxonomy" id="2138300"/>
    <lineage>
        <taxon>Bacteria</taxon>
        <taxon>Bacillati</taxon>
        <taxon>Actinomycetota</taxon>
        <taxon>Actinomycetes</taxon>
        <taxon>Propionibacteriales</taxon>
        <taxon>Nocardioidaceae</taxon>
        <taxon>Nocardioides</taxon>
    </lineage>
</organism>
<dbReference type="InterPro" id="IPR029058">
    <property type="entry name" value="AB_hydrolase_fold"/>
</dbReference>
<feature type="domain" description="Serine aminopeptidase S33" evidence="2">
    <location>
        <begin position="28"/>
        <end position="112"/>
    </location>
</feature>
<protein>
    <recommendedName>
        <fullName evidence="2">Serine aminopeptidase S33 domain-containing protein</fullName>
    </recommendedName>
</protein>
<proteinExistence type="predicted"/>
<dbReference type="Proteomes" id="UP000246018">
    <property type="component" value="Unassembled WGS sequence"/>
</dbReference>
<accession>A0A2T8F4U1</accession>
<comment type="caution">
    <text evidence="3">The sequence shown here is derived from an EMBL/GenBank/DDBJ whole genome shotgun (WGS) entry which is preliminary data.</text>
</comment>
<name>A0A2T8F4U1_9ACTN</name>